<evidence type="ECO:0008006" key="3">
    <source>
        <dbReference type="Google" id="ProtNLM"/>
    </source>
</evidence>
<protein>
    <recommendedName>
        <fullName evidence="3">Type II toxin-antitoxin system PemK/MazF family toxin</fullName>
    </recommendedName>
</protein>
<name>A0ABV3SQ42_9HYPH</name>
<dbReference type="EMBL" id="JBDPGJ010000004">
    <property type="protein sequence ID" value="MEX0407675.1"/>
    <property type="molecule type" value="Genomic_DNA"/>
</dbReference>
<accession>A0ABV3SQ42</accession>
<proteinExistence type="predicted"/>
<evidence type="ECO:0000313" key="2">
    <source>
        <dbReference type="Proteomes" id="UP001556692"/>
    </source>
</evidence>
<dbReference type="Proteomes" id="UP001556692">
    <property type="component" value="Unassembled WGS sequence"/>
</dbReference>
<sequence>MKRGEVYLYNYLWGHEAERGEEGGRKVRRVCLMIEVNGWLYLFPISSQVPKPSESGMQRLYEVVPETEQRRIGLGTEKASHLILDDYNRVRPDELYDFESLTPVGSFSTRFLEKVARRFLTAMRENRPIAGRTRR</sequence>
<dbReference type="RefSeq" id="WP_367955548.1">
    <property type="nucleotide sequence ID" value="NZ_JBDPGJ010000004.1"/>
</dbReference>
<evidence type="ECO:0000313" key="1">
    <source>
        <dbReference type="EMBL" id="MEX0407675.1"/>
    </source>
</evidence>
<keyword evidence="2" id="KW-1185">Reference proteome</keyword>
<reference evidence="1 2" key="1">
    <citation type="submission" date="2024-05" db="EMBL/GenBank/DDBJ databases">
        <authorList>
            <person name="Jiang F."/>
        </authorList>
    </citation>
    <scope>NUCLEOTIDE SEQUENCE [LARGE SCALE GENOMIC DNA]</scope>
    <source>
        <strain evidence="1 2">LZ166</strain>
    </source>
</reference>
<comment type="caution">
    <text evidence="1">The sequence shown here is derived from an EMBL/GenBank/DDBJ whole genome shotgun (WGS) entry which is preliminary data.</text>
</comment>
<gene>
    <name evidence="1" type="ORF">ABGN05_18610</name>
</gene>
<organism evidence="1 2">
    <name type="scientific">Aquibium pacificus</name>
    <dbReference type="NCBI Taxonomy" id="3153579"/>
    <lineage>
        <taxon>Bacteria</taxon>
        <taxon>Pseudomonadati</taxon>
        <taxon>Pseudomonadota</taxon>
        <taxon>Alphaproteobacteria</taxon>
        <taxon>Hyphomicrobiales</taxon>
        <taxon>Phyllobacteriaceae</taxon>
        <taxon>Aquibium</taxon>
    </lineage>
</organism>